<gene>
    <name evidence="8" type="ORF">BCR34DRAFT_616973</name>
</gene>
<name>A0A1Y1Z807_9PLEO</name>
<dbReference type="OrthoDB" id="3557178at2759"/>
<feature type="compositionally biased region" description="Polar residues" evidence="5">
    <location>
        <begin position="114"/>
        <end position="124"/>
    </location>
</feature>
<feature type="region of interest" description="Disordered" evidence="5">
    <location>
        <begin position="185"/>
        <end position="300"/>
    </location>
</feature>
<feature type="chain" id="PRO_5013208841" description="Mid2 domain-containing protein" evidence="7">
    <location>
        <begin position="22"/>
        <end position="332"/>
    </location>
</feature>
<dbReference type="Proteomes" id="UP000193144">
    <property type="component" value="Unassembled WGS sequence"/>
</dbReference>
<dbReference type="GO" id="GO:0071944">
    <property type="term" value="C:cell periphery"/>
    <property type="evidence" value="ECO:0007669"/>
    <property type="project" value="UniProtKB-ARBA"/>
</dbReference>
<evidence type="ECO:0000256" key="6">
    <source>
        <dbReference type="SAM" id="Phobius"/>
    </source>
</evidence>
<keyword evidence="3 6" id="KW-1133">Transmembrane helix</keyword>
<keyword evidence="9" id="KW-1185">Reference proteome</keyword>
<evidence type="ECO:0008006" key="10">
    <source>
        <dbReference type="Google" id="ProtNLM"/>
    </source>
</evidence>
<feature type="compositionally biased region" description="Polar residues" evidence="5">
    <location>
        <begin position="221"/>
        <end position="244"/>
    </location>
</feature>
<comment type="subcellular location">
    <subcellularLocation>
        <location evidence="1">Membrane</location>
        <topology evidence="1">Single-pass membrane protein</topology>
    </subcellularLocation>
</comment>
<accession>A0A1Y1Z807</accession>
<evidence type="ECO:0000256" key="2">
    <source>
        <dbReference type="ARBA" id="ARBA00022692"/>
    </source>
</evidence>
<dbReference type="AlphaFoldDB" id="A0A1Y1Z807"/>
<proteinExistence type="predicted"/>
<keyword evidence="4 6" id="KW-0472">Membrane</keyword>
<dbReference type="InterPro" id="IPR051694">
    <property type="entry name" value="Immunoregulatory_rcpt-like"/>
</dbReference>
<dbReference type="STRING" id="1231657.A0A1Y1Z807"/>
<feature type="compositionally biased region" description="Polar residues" evidence="5">
    <location>
        <begin position="282"/>
        <end position="300"/>
    </location>
</feature>
<evidence type="ECO:0000313" key="8">
    <source>
        <dbReference type="EMBL" id="ORY06391.1"/>
    </source>
</evidence>
<evidence type="ECO:0000256" key="1">
    <source>
        <dbReference type="ARBA" id="ARBA00004167"/>
    </source>
</evidence>
<dbReference type="EMBL" id="MCFA01000117">
    <property type="protein sequence ID" value="ORY06391.1"/>
    <property type="molecule type" value="Genomic_DNA"/>
</dbReference>
<dbReference type="GO" id="GO:0016020">
    <property type="term" value="C:membrane"/>
    <property type="evidence" value="ECO:0007669"/>
    <property type="project" value="UniProtKB-SubCell"/>
</dbReference>
<evidence type="ECO:0000256" key="4">
    <source>
        <dbReference type="ARBA" id="ARBA00023136"/>
    </source>
</evidence>
<sequence>MGSSLPLSLLAHLAWATMTKAAPSDPITTPPAVLPRQNNANYIGGSQIYPYADQNTTTTVACTSNYDDKRLSICNTAFIFENTGDSNPRTNIICGDSSVNWSFYRNIPESFTQTPASRTSIPALTTTPSSSSTSPSSSPTNPPPASKNSSSKAWIAGVVVGPLIGIALVAGIILLLLRRKKKASQAPLPPQQPQQPQTFQPSNPQPPVSQYKNEFKPGFSPQMSSGHPSPGNYNPNDPYNQQAYGKQAPSPAPQYFAPYMVSGSPSPQGYSAPGSPPPPQGHSAQQLPQPQRTPTVHEQQYVPQPMAAELGGVSSPVDVAHTVELDGGAFKK</sequence>
<protein>
    <recommendedName>
        <fullName evidence="10">Mid2 domain-containing protein</fullName>
    </recommendedName>
</protein>
<dbReference type="PANTHER" id="PTHR15549:SF26">
    <property type="entry name" value="AXIAL BUDDING PATTERN PROTEIN 2-RELATED"/>
    <property type="match status" value="1"/>
</dbReference>
<feature type="signal peptide" evidence="7">
    <location>
        <begin position="1"/>
        <end position="21"/>
    </location>
</feature>
<feature type="region of interest" description="Disordered" evidence="5">
    <location>
        <begin position="114"/>
        <end position="150"/>
    </location>
</feature>
<feature type="compositionally biased region" description="Low complexity" evidence="5">
    <location>
        <begin position="125"/>
        <end position="139"/>
    </location>
</feature>
<comment type="caution">
    <text evidence="8">The sequence shown here is derived from an EMBL/GenBank/DDBJ whole genome shotgun (WGS) entry which is preliminary data.</text>
</comment>
<evidence type="ECO:0000256" key="3">
    <source>
        <dbReference type="ARBA" id="ARBA00022989"/>
    </source>
</evidence>
<reference evidence="8 9" key="1">
    <citation type="submission" date="2016-07" db="EMBL/GenBank/DDBJ databases">
        <title>Pervasive Adenine N6-methylation of Active Genes in Fungi.</title>
        <authorList>
            <consortium name="DOE Joint Genome Institute"/>
            <person name="Mondo S.J."/>
            <person name="Dannebaum R.O."/>
            <person name="Kuo R.C."/>
            <person name="Labutti K."/>
            <person name="Haridas S."/>
            <person name="Kuo A."/>
            <person name="Salamov A."/>
            <person name="Ahrendt S.R."/>
            <person name="Lipzen A."/>
            <person name="Sullivan W."/>
            <person name="Andreopoulos W.B."/>
            <person name="Clum A."/>
            <person name="Lindquist E."/>
            <person name="Daum C."/>
            <person name="Ramamoorthy G.K."/>
            <person name="Gryganskyi A."/>
            <person name="Culley D."/>
            <person name="Magnuson J.K."/>
            <person name="James T.Y."/>
            <person name="O'Malley M.A."/>
            <person name="Stajich J.E."/>
            <person name="Spatafora J.W."/>
            <person name="Visel A."/>
            <person name="Grigoriev I.V."/>
        </authorList>
    </citation>
    <scope>NUCLEOTIDE SEQUENCE [LARGE SCALE GENOMIC DNA]</scope>
    <source>
        <strain evidence="8 9">CBS 115471</strain>
    </source>
</reference>
<dbReference type="PANTHER" id="PTHR15549">
    <property type="entry name" value="PAIRED IMMUNOGLOBULIN-LIKE TYPE 2 RECEPTOR"/>
    <property type="match status" value="1"/>
</dbReference>
<feature type="transmembrane region" description="Helical" evidence="6">
    <location>
        <begin position="153"/>
        <end position="177"/>
    </location>
</feature>
<keyword evidence="7" id="KW-0732">Signal</keyword>
<organism evidence="8 9">
    <name type="scientific">Clohesyomyces aquaticus</name>
    <dbReference type="NCBI Taxonomy" id="1231657"/>
    <lineage>
        <taxon>Eukaryota</taxon>
        <taxon>Fungi</taxon>
        <taxon>Dikarya</taxon>
        <taxon>Ascomycota</taxon>
        <taxon>Pezizomycotina</taxon>
        <taxon>Dothideomycetes</taxon>
        <taxon>Pleosporomycetidae</taxon>
        <taxon>Pleosporales</taxon>
        <taxon>Lindgomycetaceae</taxon>
        <taxon>Clohesyomyces</taxon>
    </lineage>
</organism>
<keyword evidence="2 6" id="KW-0812">Transmembrane</keyword>
<dbReference type="CDD" id="cd12087">
    <property type="entry name" value="TM_EGFR-like"/>
    <property type="match status" value="1"/>
</dbReference>
<evidence type="ECO:0000256" key="7">
    <source>
        <dbReference type="SAM" id="SignalP"/>
    </source>
</evidence>
<evidence type="ECO:0000313" key="9">
    <source>
        <dbReference type="Proteomes" id="UP000193144"/>
    </source>
</evidence>
<evidence type="ECO:0000256" key="5">
    <source>
        <dbReference type="SAM" id="MobiDB-lite"/>
    </source>
</evidence>